<sequence length="168" mass="19363">MGGCWSRKTDSRRKTTHTRSYYWDEPDWEPEVCAVTVSLHTPPAETFVRRVPVSGPAQPANRVYTVPKPTVPSVPKPKPPAPVKEKLVPLYGEYKCGSCKNFWVSRLSWPNRYQQCRRCKSYARPKNQRELLPTDYTRGKDDVGSEHPQEFCEMCKQLGKHCGTYKSK</sequence>
<evidence type="ECO:0000313" key="5">
    <source>
        <dbReference type="EMBL" id="CAH1643424.1"/>
    </source>
</evidence>
<keyword evidence="6" id="KW-1185">Reference proteome</keyword>
<dbReference type="AlphaFoldDB" id="A0A9P0IBY2"/>
<accession>A0A9P0IBY2</accession>
<keyword evidence="1" id="KW-0479">Metal-binding</keyword>
<evidence type="ECO:0000313" key="6">
    <source>
        <dbReference type="Proteomes" id="UP001153321"/>
    </source>
</evidence>
<proteinExistence type="predicted"/>
<dbReference type="SMART" id="SM01328">
    <property type="entry name" value="zf-3CxxC"/>
    <property type="match status" value="1"/>
</dbReference>
<evidence type="ECO:0000259" key="4">
    <source>
        <dbReference type="SMART" id="SM01328"/>
    </source>
</evidence>
<dbReference type="EMBL" id="LR824534">
    <property type="protein sequence ID" value="CAH1643424.1"/>
    <property type="molecule type" value="Genomic_DNA"/>
</dbReference>
<dbReference type="GO" id="GO:0008270">
    <property type="term" value="F:zinc ion binding"/>
    <property type="evidence" value="ECO:0007669"/>
    <property type="project" value="UniProtKB-KW"/>
</dbReference>
<dbReference type="Pfam" id="PF17180">
    <property type="entry name" value="Zn_ribbon_3CxxC_2"/>
    <property type="match status" value="1"/>
</dbReference>
<evidence type="ECO:0000256" key="1">
    <source>
        <dbReference type="ARBA" id="ARBA00022723"/>
    </source>
</evidence>
<dbReference type="InterPro" id="IPR033446">
    <property type="entry name" value="ZCCHC24_Znf-3CxxC"/>
</dbReference>
<evidence type="ECO:0000256" key="3">
    <source>
        <dbReference type="ARBA" id="ARBA00022833"/>
    </source>
</evidence>
<dbReference type="Proteomes" id="UP001153321">
    <property type="component" value="Chromosome 3"/>
</dbReference>
<keyword evidence="2" id="KW-0863">Zinc-finger</keyword>
<protein>
    <recommendedName>
        <fullName evidence="4">3CxxC-type domain-containing protein</fullName>
    </recommendedName>
</protein>
<evidence type="ECO:0000256" key="2">
    <source>
        <dbReference type="ARBA" id="ARBA00022771"/>
    </source>
</evidence>
<gene>
    <name evidence="5" type="ORF">SPLIT_LOCUS8779</name>
</gene>
<name>A0A9P0IBY2_SPOLI</name>
<dbReference type="InterPro" id="IPR027377">
    <property type="entry name" value="ZAR1/RTP1-5-like_Znf-3CxxC"/>
</dbReference>
<organism evidence="5 6">
    <name type="scientific">Spodoptera littoralis</name>
    <name type="common">Egyptian cotton leafworm</name>
    <dbReference type="NCBI Taxonomy" id="7109"/>
    <lineage>
        <taxon>Eukaryota</taxon>
        <taxon>Metazoa</taxon>
        <taxon>Ecdysozoa</taxon>
        <taxon>Arthropoda</taxon>
        <taxon>Hexapoda</taxon>
        <taxon>Insecta</taxon>
        <taxon>Pterygota</taxon>
        <taxon>Neoptera</taxon>
        <taxon>Endopterygota</taxon>
        <taxon>Lepidoptera</taxon>
        <taxon>Glossata</taxon>
        <taxon>Ditrysia</taxon>
        <taxon>Noctuoidea</taxon>
        <taxon>Noctuidae</taxon>
        <taxon>Amphipyrinae</taxon>
        <taxon>Spodoptera</taxon>
    </lineage>
</organism>
<reference evidence="5" key="1">
    <citation type="submission" date="2022-02" db="EMBL/GenBank/DDBJ databases">
        <authorList>
            <person name="King R."/>
        </authorList>
    </citation>
    <scope>NUCLEOTIDE SEQUENCE</scope>
</reference>
<keyword evidence="3" id="KW-0862">Zinc</keyword>
<feature type="domain" description="3CxxC-type" evidence="4">
    <location>
        <begin position="89"/>
        <end position="158"/>
    </location>
</feature>